<keyword evidence="1" id="KW-0472">Membrane</keyword>
<keyword evidence="3" id="KW-1185">Reference proteome</keyword>
<sequence>MLGKHPSASCGNRWWLLPLWYRFAGPFILWYDFVAAFRREFASADEKKRPKDELEARTQHHEENLKEFIYVISELYDRIREEVANGVKVDRVLRQMQPQLHDLEAESTFSSLMWPMA</sequence>
<feature type="transmembrane region" description="Helical" evidence="1">
    <location>
        <begin position="20"/>
        <end position="37"/>
    </location>
</feature>
<evidence type="ECO:0008006" key="4">
    <source>
        <dbReference type="Google" id="ProtNLM"/>
    </source>
</evidence>
<dbReference type="Proteomes" id="UP000821866">
    <property type="component" value="Chromosome 11"/>
</dbReference>
<keyword evidence="1" id="KW-1133">Transmembrane helix</keyword>
<reference evidence="2" key="1">
    <citation type="journal article" date="2020" name="Cell">
        <title>Large-Scale Comparative Analyses of Tick Genomes Elucidate Their Genetic Diversity and Vector Capacities.</title>
        <authorList>
            <consortium name="Tick Genome and Microbiome Consortium (TIGMIC)"/>
            <person name="Jia N."/>
            <person name="Wang J."/>
            <person name="Shi W."/>
            <person name="Du L."/>
            <person name="Sun Y."/>
            <person name="Zhan W."/>
            <person name="Jiang J.F."/>
            <person name="Wang Q."/>
            <person name="Zhang B."/>
            <person name="Ji P."/>
            <person name="Bell-Sakyi L."/>
            <person name="Cui X.M."/>
            <person name="Yuan T.T."/>
            <person name="Jiang B.G."/>
            <person name="Yang W.F."/>
            <person name="Lam T.T."/>
            <person name="Chang Q.C."/>
            <person name="Ding S.J."/>
            <person name="Wang X.J."/>
            <person name="Zhu J.G."/>
            <person name="Ruan X.D."/>
            <person name="Zhao L."/>
            <person name="Wei J.T."/>
            <person name="Ye R.Z."/>
            <person name="Que T.C."/>
            <person name="Du C.H."/>
            <person name="Zhou Y.H."/>
            <person name="Cheng J.X."/>
            <person name="Dai P.F."/>
            <person name="Guo W.B."/>
            <person name="Han X.H."/>
            <person name="Huang E.J."/>
            <person name="Li L.F."/>
            <person name="Wei W."/>
            <person name="Gao Y.C."/>
            <person name="Liu J.Z."/>
            <person name="Shao H.Z."/>
            <person name="Wang X."/>
            <person name="Wang C.C."/>
            <person name="Yang T.C."/>
            <person name="Huo Q.B."/>
            <person name="Li W."/>
            <person name="Chen H.Y."/>
            <person name="Chen S.E."/>
            <person name="Zhou L.G."/>
            <person name="Ni X.B."/>
            <person name="Tian J.H."/>
            <person name="Sheng Y."/>
            <person name="Liu T."/>
            <person name="Pan Y.S."/>
            <person name="Xia L.Y."/>
            <person name="Li J."/>
            <person name="Zhao F."/>
            <person name="Cao W.C."/>
        </authorList>
    </citation>
    <scope>NUCLEOTIDE SEQUENCE</scope>
    <source>
        <strain evidence="2">Rmic-2018</strain>
    </source>
</reference>
<organism evidence="2 3">
    <name type="scientific">Rhipicephalus microplus</name>
    <name type="common">Cattle tick</name>
    <name type="synonym">Boophilus microplus</name>
    <dbReference type="NCBI Taxonomy" id="6941"/>
    <lineage>
        <taxon>Eukaryota</taxon>
        <taxon>Metazoa</taxon>
        <taxon>Ecdysozoa</taxon>
        <taxon>Arthropoda</taxon>
        <taxon>Chelicerata</taxon>
        <taxon>Arachnida</taxon>
        <taxon>Acari</taxon>
        <taxon>Parasitiformes</taxon>
        <taxon>Ixodida</taxon>
        <taxon>Ixodoidea</taxon>
        <taxon>Ixodidae</taxon>
        <taxon>Rhipicephalinae</taxon>
        <taxon>Rhipicephalus</taxon>
        <taxon>Boophilus</taxon>
    </lineage>
</organism>
<reference evidence="2" key="2">
    <citation type="submission" date="2021-09" db="EMBL/GenBank/DDBJ databases">
        <authorList>
            <person name="Jia N."/>
            <person name="Wang J."/>
            <person name="Shi W."/>
            <person name="Du L."/>
            <person name="Sun Y."/>
            <person name="Zhan W."/>
            <person name="Jiang J."/>
            <person name="Wang Q."/>
            <person name="Zhang B."/>
            <person name="Ji P."/>
            <person name="Sakyi L.B."/>
            <person name="Cui X."/>
            <person name="Yuan T."/>
            <person name="Jiang B."/>
            <person name="Yang W."/>
            <person name="Lam T.T.-Y."/>
            <person name="Chang Q."/>
            <person name="Ding S."/>
            <person name="Wang X."/>
            <person name="Zhu J."/>
            <person name="Ruan X."/>
            <person name="Zhao L."/>
            <person name="Wei J."/>
            <person name="Que T."/>
            <person name="Du C."/>
            <person name="Cheng J."/>
            <person name="Dai P."/>
            <person name="Han X."/>
            <person name="Huang E."/>
            <person name="Gao Y."/>
            <person name="Liu J."/>
            <person name="Shao H."/>
            <person name="Ye R."/>
            <person name="Li L."/>
            <person name="Wei W."/>
            <person name="Wang X."/>
            <person name="Wang C."/>
            <person name="Huo Q."/>
            <person name="Li W."/>
            <person name="Guo W."/>
            <person name="Chen H."/>
            <person name="Chen S."/>
            <person name="Zhou L."/>
            <person name="Zhou L."/>
            <person name="Ni X."/>
            <person name="Tian J."/>
            <person name="Zhou Y."/>
            <person name="Sheng Y."/>
            <person name="Liu T."/>
            <person name="Pan Y."/>
            <person name="Xia L."/>
            <person name="Li J."/>
            <person name="Zhao F."/>
            <person name="Cao W."/>
        </authorList>
    </citation>
    <scope>NUCLEOTIDE SEQUENCE</scope>
    <source>
        <strain evidence="2">Rmic-2018</strain>
        <tissue evidence="2">Larvae</tissue>
    </source>
</reference>
<dbReference type="AlphaFoldDB" id="A0A9J6EL25"/>
<proteinExistence type="predicted"/>
<protein>
    <recommendedName>
        <fullName evidence="4">Retrotransposon gag domain-containing protein</fullName>
    </recommendedName>
</protein>
<dbReference type="EMBL" id="JABSTU010000003">
    <property type="protein sequence ID" value="KAH8035042.1"/>
    <property type="molecule type" value="Genomic_DNA"/>
</dbReference>
<gene>
    <name evidence="2" type="ORF">HPB51_004283</name>
</gene>
<comment type="caution">
    <text evidence="2">The sequence shown here is derived from an EMBL/GenBank/DDBJ whole genome shotgun (WGS) entry which is preliminary data.</text>
</comment>
<evidence type="ECO:0000313" key="3">
    <source>
        <dbReference type="Proteomes" id="UP000821866"/>
    </source>
</evidence>
<evidence type="ECO:0000256" key="1">
    <source>
        <dbReference type="SAM" id="Phobius"/>
    </source>
</evidence>
<keyword evidence="1" id="KW-0812">Transmembrane</keyword>
<accession>A0A9J6EL25</accession>
<evidence type="ECO:0000313" key="2">
    <source>
        <dbReference type="EMBL" id="KAH8035042.1"/>
    </source>
</evidence>
<name>A0A9J6EL25_RHIMP</name>